<organism evidence="2 3">
    <name type="scientific">Paenibacillus segetis</name>
    <dbReference type="NCBI Taxonomy" id="1325360"/>
    <lineage>
        <taxon>Bacteria</taxon>
        <taxon>Bacillati</taxon>
        <taxon>Bacillota</taxon>
        <taxon>Bacilli</taxon>
        <taxon>Bacillales</taxon>
        <taxon>Paenibacillaceae</taxon>
        <taxon>Paenibacillus</taxon>
    </lineage>
</organism>
<comment type="caution">
    <text evidence="2">The sequence shown here is derived from an EMBL/GenBank/DDBJ whole genome shotgun (WGS) entry which is preliminary data.</text>
</comment>
<dbReference type="Proteomes" id="UP000659344">
    <property type="component" value="Unassembled WGS sequence"/>
</dbReference>
<feature type="domain" description="Xylose isomerase-like TIM barrel" evidence="1">
    <location>
        <begin position="25"/>
        <end position="245"/>
    </location>
</feature>
<dbReference type="Gene3D" id="3.20.20.150">
    <property type="entry name" value="Divalent-metal-dependent TIM barrel enzymes"/>
    <property type="match status" value="1"/>
</dbReference>
<reference evidence="3" key="1">
    <citation type="journal article" date="2019" name="Int. J. Syst. Evol. Microbiol.">
        <title>The Global Catalogue of Microorganisms (GCM) 10K type strain sequencing project: providing services to taxonomists for standard genome sequencing and annotation.</title>
        <authorList>
            <consortium name="The Broad Institute Genomics Platform"/>
            <consortium name="The Broad Institute Genome Sequencing Center for Infectious Disease"/>
            <person name="Wu L."/>
            <person name="Ma J."/>
        </authorList>
    </citation>
    <scope>NUCLEOTIDE SEQUENCE [LARGE SCALE GENOMIC DNA]</scope>
    <source>
        <strain evidence="3">CGMCC 1.12769</strain>
    </source>
</reference>
<accession>A0ABQ1YME8</accession>
<sequence>MRSLSVALGLYSVYRELQANIEQTLARVKELGYEGVEFYGKFEHAPEVIRTLLERNGLVNCGWHTEWALLQPDTLTATVEYHKLAGTRNVIIPALGGPWEIAHTREEDSPEVWIQHAQKMNEISDQLQQHGMRLGYHTHAHEFEIQYTDGTTPWDLLCKHLNHDVILELDTGNCLEAGVDPERVLAAIPGRPLLVHGKPYSHRSGLESYIGAEDDDNHWPEILQQCQIAGTEWLIVEHESEAAFPGFKGAERSLYGIQAVLEGQSRDVYDK</sequence>
<dbReference type="GO" id="GO:0016853">
    <property type="term" value="F:isomerase activity"/>
    <property type="evidence" value="ECO:0007669"/>
    <property type="project" value="UniProtKB-KW"/>
</dbReference>
<dbReference type="InterPro" id="IPR050312">
    <property type="entry name" value="IolE/XylAMocC-like"/>
</dbReference>
<keyword evidence="2" id="KW-0413">Isomerase</keyword>
<dbReference type="EMBL" id="BMFT01000002">
    <property type="protein sequence ID" value="GGH30659.1"/>
    <property type="molecule type" value="Genomic_DNA"/>
</dbReference>
<dbReference type="PANTHER" id="PTHR12110:SF41">
    <property type="entry name" value="INOSOSE DEHYDRATASE"/>
    <property type="match status" value="1"/>
</dbReference>
<gene>
    <name evidence="2" type="ORF">GCM10008013_33880</name>
</gene>
<evidence type="ECO:0000313" key="3">
    <source>
        <dbReference type="Proteomes" id="UP000659344"/>
    </source>
</evidence>
<dbReference type="PANTHER" id="PTHR12110">
    <property type="entry name" value="HYDROXYPYRUVATE ISOMERASE"/>
    <property type="match status" value="1"/>
</dbReference>
<keyword evidence="3" id="KW-1185">Reference proteome</keyword>
<dbReference type="InterPro" id="IPR036237">
    <property type="entry name" value="Xyl_isomerase-like_sf"/>
</dbReference>
<dbReference type="RefSeq" id="WP_188541043.1">
    <property type="nucleotide sequence ID" value="NZ_BMFT01000002.1"/>
</dbReference>
<dbReference type="SUPFAM" id="SSF51658">
    <property type="entry name" value="Xylose isomerase-like"/>
    <property type="match status" value="1"/>
</dbReference>
<dbReference type="InterPro" id="IPR013022">
    <property type="entry name" value="Xyl_isomerase-like_TIM-brl"/>
</dbReference>
<evidence type="ECO:0000259" key="1">
    <source>
        <dbReference type="Pfam" id="PF01261"/>
    </source>
</evidence>
<protein>
    <submittedName>
        <fullName evidence="2">Sugar phosphate isomerase</fullName>
    </submittedName>
</protein>
<name>A0ABQ1YME8_9BACL</name>
<proteinExistence type="predicted"/>
<evidence type="ECO:0000313" key="2">
    <source>
        <dbReference type="EMBL" id="GGH30659.1"/>
    </source>
</evidence>
<dbReference type="Pfam" id="PF01261">
    <property type="entry name" value="AP_endonuc_2"/>
    <property type="match status" value="1"/>
</dbReference>